<feature type="domain" description="Inward rectifier potassium channel C-terminal" evidence="12">
    <location>
        <begin position="30"/>
        <end position="104"/>
    </location>
</feature>
<dbReference type="InterPro" id="IPR013518">
    <property type="entry name" value="K_chnl_inward-rec_Kir_cyto"/>
</dbReference>
<keyword evidence="4 11" id="KW-0812">Transmembrane</keyword>
<name>A0ABN7NQ89_TIMPD</name>
<evidence type="ECO:0000256" key="9">
    <source>
        <dbReference type="ARBA" id="ARBA00023136"/>
    </source>
</evidence>
<dbReference type="InterPro" id="IPR041647">
    <property type="entry name" value="IRK_C"/>
</dbReference>
<evidence type="ECO:0000256" key="6">
    <source>
        <dbReference type="ARBA" id="ARBA00022958"/>
    </source>
</evidence>
<dbReference type="SUPFAM" id="SSF81296">
    <property type="entry name" value="E set domains"/>
    <property type="match status" value="1"/>
</dbReference>
<evidence type="ECO:0000313" key="14">
    <source>
        <dbReference type="Proteomes" id="UP001153148"/>
    </source>
</evidence>
<evidence type="ECO:0000256" key="10">
    <source>
        <dbReference type="ARBA" id="ARBA00023303"/>
    </source>
</evidence>
<dbReference type="PANTHER" id="PTHR11767:SF113">
    <property type="entry name" value="INWARDLY RECTIFYING POTASSIUM CHANNEL 2, ISOFORM D"/>
    <property type="match status" value="1"/>
</dbReference>
<evidence type="ECO:0000256" key="3">
    <source>
        <dbReference type="ARBA" id="ARBA00022538"/>
    </source>
</evidence>
<dbReference type="Gene3D" id="2.60.40.1400">
    <property type="entry name" value="G protein-activated inward rectifier potassium channel 1"/>
    <property type="match status" value="1"/>
</dbReference>
<dbReference type="PRINTS" id="PR01320">
    <property type="entry name" value="KIRCHANNEL"/>
</dbReference>
<accession>A0ABN7NQ89</accession>
<evidence type="ECO:0000256" key="7">
    <source>
        <dbReference type="ARBA" id="ARBA00022989"/>
    </source>
</evidence>
<dbReference type="PANTHER" id="PTHR11767">
    <property type="entry name" value="INWARD RECTIFIER POTASSIUM CHANNEL"/>
    <property type="match status" value="1"/>
</dbReference>
<keyword evidence="2 11" id="KW-0813">Transport</keyword>
<dbReference type="InterPro" id="IPR016449">
    <property type="entry name" value="K_chnl_inward-rec_Kir"/>
</dbReference>
<gene>
    <name evidence="13" type="ORF">TPAB3V08_LOCUS2103</name>
</gene>
<dbReference type="EMBL" id="CAJPIN010002076">
    <property type="protein sequence ID" value="CAG2055091.1"/>
    <property type="molecule type" value="Genomic_DNA"/>
</dbReference>
<organism evidence="13 14">
    <name type="scientific">Timema podura</name>
    <name type="common">Walking stick</name>
    <dbReference type="NCBI Taxonomy" id="61482"/>
    <lineage>
        <taxon>Eukaryota</taxon>
        <taxon>Metazoa</taxon>
        <taxon>Ecdysozoa</taxon>
        <taxon>Arthropoda</taxon>
        <taxon>Hexapoda</taxon>
        <taxon>Insecta</taxon>
        <taxon>Pterygota</taxon>
        <taxon>Neoptera</taxon>
        <taxon>Polyneoptera</taxon>
        <taxon>Phasmatodea</taxon>
        <taxon>Timematodea</taxon>
        <taxon>Timematoidea</taxon>
        <taxon>Timematidae</taxon>
        <taxon>Timema</taxon>
    </lineage>
</organism>
<dbReference type="Pfam" id="PF17655">
    <property type="entry name" value="IRK_C"/>
    <property type="match status" value="1"/>
</dbReference>
<evidence type="ECO:0000256" key="1">
    <source>
        <dbReference type="ARBA" id="ARBA00004141"/>
    </source>
</evidence>
<evidence type="ECO:0000256" key="11">
    <source>
        <dbReference type="RuleBase" id="RU003822"/>
    </source>
</evidence>
<evidence type="ECO:0000256" key="8">
    <source>
        <dbReference type="ARBA" id="ARBA00023065"/>
    </source>
</evidence>
<comment type="subcellular location">
    <subcellularLocation>
        <location evidence="1 11">Membrane</location>
        <topology evidence="1 11">Multi-pass membrane protein</topology>
    </subcellularLocation>
</comment>
<evidence type="ECO:0000313" key="13">
    <source>
        <dbReference type="EMBL" id="CAG2055091.1"/>
    </source>
</evidence>
<comment type="similarity">
    <text evidence="11">Belongs to the inward rectifier-type potassium channel (TC 1.A.2.1) family.</text>
</comment>
<keyword evidence="7" id="KW-1133">Transmembrane helix</keyword>
<keyword evidence="9" id="KW-0472">Membrane</keyword>
<evidence type="ECO:0000256" key="5">
    <source>
        <dbReference type="ARBA" id="ARBA00022882"/>
    </source>
</evidence>
<keyword evidence="6 11" id="KW-0630">Potassium</keyword>
<sequence length="230" mass="26221">MAARVADLRKSNFIEAKVRMHLNYTRISQEGEFDILVILEGTIEATDQIFQIKSSYLPNEIFWGQRFHSVVSYNKDLWSYEVDYNMFNCTYHVDTPLRSARESEGSRAQDQELRRLNLEEVNQNLRGGRVVNHLGKTTSSSSDGDSNLDLPVLGGLAQHDWRVSQLRHQGESVLCLLQPYSTLVKILVNPPHLFLDLPIGLLSANLVFIVVFLPPDVIQQRDVTNHDVCL</sequence>
<proteinExistence type="inferred from homology"/>
<reference evidence="13" key="1">
    <citation type="submission" date="2021-03" db="EMBL/GenBank/DDBJ databases">
        <authorList>
            <person name="Tran Van P."/>
        </authorList>
    </citation>
    <scope>NUCLEOTIDE SEQUENCE</scope>
</reference>
<keyword evidence="5 11" id="KW-0851">Voltage-gated channel</keyword>
<protein>
    <recommendedName>
        <fullName evidence="12">Inward rectifier potassium channel C-terminal domain-containing protein</fullName>
    </recommendedName>
</protein>
<evidence type="ECO:0000256" key="2">
    <source>
        <dbReference type="ARBA" id="ARBA00022448"/>
    </source>
</evidence>
<evidence type="ECO:0000256" key="4">
    <source>
        <dbReference type="ARBA" id="ARBA00022692"/>
    </source>
</evidence>
<keyword evidence="10 11" id="KW-0407">Ion channel</keyword>
<dbReference type="InterPro" id="IPR014756">
    <property type="entry name" value="Ig_E-set"/>
</dbReference>
<evidence type="ECO:0000259" key="12">
    <source>
        <dbReference type="Pfam" id="PF17655"/>
    </source>
</evidence>
<comment type="caution">
    <text evidence="13">The sequence shown here is derived from an EMBL/GenBank/DDBJ whole genome shotgun (WGS) entry which is preliminary data.</text>
</comment>
<keyword evidence="8 11" id="KW-0406">Ion transport</keyword>
<keyword evidence="3 11" id="KW-0633">Potassium transport</keyword>
<keyword evidence="14" id="KW-1185">Reference proteome</keyword>
<dbReference type="Proteomes" id="UP001153148">
    <property type="component" value="Unassembled WGS sequence"/>
</dbReference>